<name>A0AAX2QBB7_9HYPH</name>
<evidence type="ECO:0000313" key="2">
    <source>
        <dbReference type="Proteomes" id="UP000295021"/>
    </source>
</evidence>
<evidence type="ECO:0008006" key="3">
    <source>
        <dbReference type="Google" id="ProtNLM"/>
    </source>
</evidence>
<organism evidence="1 2">
    <name type="scientific">Rhizobium laguerreae</name>
    <dbReference type="NCBI Taxonomy" id="1076926"/>
    <lineage>
        <taxon>Bacteria</taxon>
        <taxon>Pseudomonadati</taxon>
        <taxon>Pseudomonadota</taxon>
        <taxon>Alphaproteobacteria</taxon>
        <taxon>Hyphomicrobiales</taxon>
        <taxon>Rhizobiaceae</taxon>
        <taxon>Rhizobium/Agrobacterium group</taxon>
        <taxon>Rhizobium</taxon>
    </lineage>
</organism>
<dbReference type="EMBL" id="SMBI01000024">
    <property type="protein sequence ID" value="TCU13906.1"/>
    <property type="molecule type" value="Genomic_DNA"/>
</dbReference>
<accession>A0AAX2QBB7</accession>
<evidence type="ECO:0000313" key="1">
    <source>
        <dbReference type="EMBL" id="TCU13906.1"/>
    </source>
</evidence>
<comment type="caution">
    <text evidence="1">The sequence shown here is derived from an EMBL/GenBank/DDBJ whole genome shotgun (WGS) entry which is preliminary data.</text>
</comment>
<dbReference type="AlphaFoldDB" id="A0AAX2QBB7"/>
<sequence length="72" mass="8343">MEHRAALRPRAATFETVLYRPDEVAERKQFGHWECDLIEFRKKFGKANVTSLVERVSRFAISCATMTDNPGR</sequence>
<protein>
    <recommendedName>
        <fullName evidence="3">IS30 family transposase</fullName>
    </recommendedName>
</protein>
<gene>
    <name evidence="1" type="ORF">EV131_12443</name>
</gene>
<reference evidence="1 2" key="1">
    <citation type="submission" date="2019-03" db="EMBL/GenBank/DDBJ databases">
        <title>Genomic Encyclopedia of Type Strains, Phase IV (KMG-V): Genome sequencing to study the core and pangenomes of soil and plant-associated prokaryotes.</title>
        <authorList>
            <person name="Whitman W."/>
        </authorList>
    </citation>
    <scope>NUCLEOTIDE SEQUENCE [LARGE SCALE GENOMIC DNA]</scope>
    <source>
        <strain evidence="1 2">FB403</strain>
    </source>
</reference>
<proteinExistence type="predicted"/>
<dbReference type="Proteomes" id="UP000295021">
    <property type="component" value="Unassembled WGS sequence"/>
</dbReference>